<sequence>MDQSKSKQTSSTSSSAPIILSPPPLDHTQPNASQQIQLNQTEFLPNYNRQQSVGYNLQHEFETLTAELDLDLKNQARVSQSAPPPISLSQDQYQGSHQPTSSSNLVAPAASKFNNAGISSNLLNMGSTNTVSEKEVNSLSSTPQVAASNPQLSSLLENRIQSSQPTGGFLQPPSASIPDRPQSAHDFTNIFRRTGHGLTGFNQGIASQQPSNQSNLYSDLLVFSNWIENLSPQDTVSMIDYLCASLPVDVLLSFQAKLDQHLQAYNQPPGVLNPLSPYGNTSLNSDLYNDMENLSLNDRKSKFGQPSAQKSSAFQANTEATAFNPNLLNLEKGIARPRSADPFLQKNQGPVSTFERSKSPTSHLHEKTNFLQLAANNSQASPYYYQYGNNTQPYYSSSSINSAAPGLHQDENLDMSSTALKLGALATINSRVALDSNRKHPHGSTTWSSVPQNHHHHNLQHSQSQNQVSPQSDKFNNFSSSTMKFENAINRGANSASVPANSHQRNNYNTPTGLKRKVTSPTASSMQHSNISTNSINSQTGTTSSMPSEVASVDLLNNIPAWLKLLRLHKYTDCLKDMYWRDLIELNSEQLEEKGVAALGARRKLLKAFEVVKNSQ</sequence>
<organism evidence="10 11">
    <name type="scientific">Candida orthopsilosis (strain 90-125)</name>
    <name type="common">Yeast</name>
    <dbReference type="NCBI Taxonomy" id="1136231"/>
    <lineage>
        <taxon>Eukaryota</taxon>
        <taxon>Fungi</taxon>
        <taxon>Dikarya</taxon>
        <taxon>Ascomycota</taxon>
        <taxon>Saccharomycotina</taxon>
        <taxon>Pichiomycetes</taxon>
        <taxon>Debaryomycetaceae</taxon>
        <taxon>Candida/Lodderomyces clade</taxon>
        <taxon>Candida</taxon>
    </lineage>
</organism>
<feature type="compositionally biased region" description="Low complexity" evidence="8">
    <location>
        <begin position="529"/>
        <end position="545"/>
    </location>
</feature>
<evidence type="ECO:0000256" key="4">
    <source>
        <dbReference type="ARBA" id="ARBA00022490"/>
    </source>
</evidence>
<accession>H8X1N6</accession>
<dbReference type="GeneID" id="14538388"/>
<evidence type="ECO:0000259" key="9">
    <source>
        <dbReference type="PROSITE" id="PS50105"/>
    </source>
</evidence>
<dbReference type="GO" id="GO:0000932">
    <property type="term" value="C:P-body"/>
    <property type="evidence" value="ECO:0007669"/>
    <property type="project" value="UniProtKB-SubCell"/>
</dbReference>
<dbReference type="PROSITE" id="PS50105">
    <property type="entry name" value="SAM_DOMAIN"/>
    <property type="match status" value="1"/>
</dbReference>
<feature type="region of interest" description="Disordered" evidence="8">
    <location>
        <begin position="77"/>
        <end position="104"/>
    </location>
</feature>
<dbReference type="InterPro" id="IPR013761">
    <property type="entry name" value="SAM/pointed_sf"/>
</dbReference>
<feature type="region of interest" description="Disordered" evidence="8">
    <location>
        <begin position="1"/>
        <end position="33"/>
    </location>
</feature>
<dbReference type="OrthoDB" id="2155283at2759"/>
<dbReference type="InterPro" id="IPR001660">
    <property type="entry name" value="SAM"/>
</dbReference>
<dbReference type="GO" id="GO:0000289">
    <property type="term" value="P:nuclear-transcribed mRNA poly(A) tail shortening"/>
    <property type="evidence" value="ECO:0007669"/>
    <property type="project" value="TreeGrafter"/>
</dbReference>
<dbReference type="InterPro" id="IPR050897">
    <property type="entry name" value="SMAUG/VTS1_RNA-bind"/>
</dbReference>
<comment type="subcellular location">
    <subcellularLocation>
        <location evidence="1">Cytoplasm</location>
        <location evidence="1">P-body</location>
    </subcellularLocation>
    <subcellularLocation>
        <location evidence="2">Cytoplasm</location>
        <location evidence="2">Cytosol</location>
    </subcellularLocation>
</comment>
<dbReference type="EMBL" id="HE681720">
    <property type="protein sequence ID" value="CCG22441.1"/>
    <property type="molecule type" value="Genomic_DNA"/>
</dbReference>
<dbReference type="HOGENOM" id="CLU_443421_0_0_1"/>
<dbReference type="KEGG" id="cot:CORT_0B07340"/>
<dbReference type="eggNOG" id="KOG3791">
    <property type="taxonomic scope" value="Eukaryota"/>
</dbReference>
<reference evidence="10 11" key="1">
    <citation type="journal article" date="2012" name="PLoS ONE">
        <title>Sequence and analysis of the genome of the pathogenic yeast Candida orthopsilosis.</title>
        <authorList>
            <person name="Riccombeni A."/>
            <person name="Vidanes G."/>
            <person name="Proux-Wera E."/>
            <person name="Wolfe K.H."/>
            <person name="Butler G."/>
        </authorList>
    </citation>
    <scope>NUCLEOTIDE SEQUENCE [LARGE SCALE GENOMIC DNA]</scope>
    <source>
        <strain evidence="10 11">Co 90-125</strain>
    </source>
</reference>
<feature type="region of interest" description="Disordered" evidence="8">
    <location>
        <begin position="493"/>
        <end position="546"/>
    </location>
</feature>
<keyword evidence="4" id="KW-0963">Cytoplasm</keyword>
<dbReference type="Pfam" id="PF07647">
    <property type="entry name" value="SAM_2"/>
    <property type="match status" value="1"/>
</dbReference>
<dbReference type="CDD" id="cd09556">
    <property type="entry name" value="SAM_VTS1_fungal"/>
    <property type="match status" value="1"/>
</dbReference>
<evidence type="ECO:0000256" key="6">
    <source>
        <dbReference type="ARBA" id="ARBA00024046"/>
    </source>
</evidence>
<evidence type="ECO:0000256" key="1">
    <source>
        <dbReference type="ARBA" id="ARBA00004201"/>
    </source>
</evidence>
<name>H8X1N6_CANO9</name>
<evidence type="ECO:0000313" key="10">
    <source>
        <dbReference type="EMBL" id="CCG22441.1"/>
    </source>
</evidence>
<comment type="similarity">
    <text evidence="3">Belongs to the VTS1 family.</text>
</comment>
<comment type="subunit">
    <text evidence="6">Monomer. Binds to RNA.</text>
</comment>
<protein>
    <recommendedName>
        <fullName evidence="7">RNA-binding protein VTS1</fullName>
    </recommendedName>
</protein>
<feature type="compositionally biased region" description="Low complexity" evidence="8">
    <location>
        <begin position="6"/>
        <end position="15"/>
    </location>
</feature>
<dbReference type="Proteomes" id="UP000005018">
    <property type="component" value="Chromosome 2"/>
</dbReference>
<dbReference type="GO" id="GO:0003729">
    <property type="term" value="F:mRNA binding"/>
    <property type="evidence" value="ECO:0007669"/>
    <property type="project" value="InterPro"/>
</dbReference>
<feature type="region of interest" description="Disordered" evidence="8">
    <location>
        <begin position="436"/>
        <end position="477"/>
    </location>
</feature>
<dbReference type="PANTHER" id="PTHR12515">
    <property type="entry name" value="STERILE ALPHA MOTIF DOMAIN CONTAINING PROTEIN 4-RELATED"/>
    <property type="match status" value="1"/>
</dbReference>
<feature type="compositionally biased region" description="Basic and acidic residues" evidence="8">
    <location>
        <begin position="355"/>
        <end position="364"/>
    </location>
</feature>
<feature type="region of interest" description="Disordered" evidence="8">
    <location>
        <begin position="340"/>
        <end position="364"/>
    </location>
</feature>
<evidence type="ECO:0000256" key="2">
    <source>
        <dbReference type="ARBA" id="ARBA00004514"/>
    </source>
</evidence>
<keyword evidence="11" id="KW-1185">Reference proteome</keyword>
<evidence type="ECO:0000256" key="7">
    <source>
        <dbReference type="ARBA" id="ARBA00024136"/>
    </source>
</evidence>
<keyword evidence="5" id="KW-0694">RNA-binding</keyword>
<feature type="compositionally biased region" description="Polar residues" evidence="8">
    <location>
        <begin position="493"/>
        <end position="512"/>
    </location>
</feature>
<feature type="compositionally biased region" description="Low complexity" evidence="8">
    <location>
        <begin position="460"/>
        <end position="469"/>
    </location>
</feature>
<dbReference type="SUPFAM" id="SSF47769">
    <property type="entry name" value="SAM/Pointed domain"/>
    <property type="match status" value="1"/>
</dbReference>
<evidence type="ECO:0000313" key="11">
    <source>
        <dbReference type="Proteomes" id="UP000005018"/>
    </source>
</evidence>
<feature type="domain" description="SAM" evidence="9">
    <location>
        <begin position="557"/>
        <end position="615"/>
    </location>
</feature>
<dbReference type="GO" id="GO:0005829">
    <property type="term" value="C:cytosol"/>
    <property type="evidence" value="ECO:0007669"/>
    <property type="project" value="UniProtKB-SubCell"/>
</dbReference>
<dbReference type="PANTHER" id="PTHR12515:SF5">
    <property type="entry name" value="PROTEIN SMAUG"/>
    <property type="match status" value="1"/>
</dbReference>
<gene>
    <name evidence="10" type="ORF">CORT_0B07340</name>
</gene>
<feature type="compositionally biased region" description="Polar residues" evidence="8">
    <location>
        <begin position="519"/>
        <end position="528"/>
    </location>
</feature>
<evidence type="ECO:0000256" key="3">
    <source>
        <dbReference type="ARBA" id="ARBA00007325"/>
    </source>
</evidence>
<evidence type="ECO:0000256" key="5">
    <source>
        <dbReference type="ARBA" id="ARBA00022884"/>
    </source>
</evidence>
<dbReference type="Gene3D" id="1.10.150.50">
    <property type="entry name" value="Transcription Factor, Ets-1"/>
    <property type="match status" value="1"/>
</dbReference>
<dbReference type="AlphaFoldDB" id="H8X1N6"/>
<evidence type="ECO:0000256" key="8">
    <source>
        <dbReference type="SAM" id="MobiDB-lite"/>
    </source>
</evidence>
<dbReference type="InterPro" id="IPR037635">
    <property type="entry name" value="VTS1_SAM"/>
</dbReference>
<proteinExistence type="inferred from homology"/>
<dbReference type="RefSeq" id="XP_003867878.1">
    <property type="nucleotide sequence ID" value="XM_003867830.1"/>
</dbReference>
<dbReference type="SMART" id="SM00454">
    <property type="entry name" value="SAM"/>
    <property type="match status" value="1"/>
</dbReference>